<evidence type="ECO:0000313" key="1">
    <source>
        <dbReference type="EMBL" id="KKN95734.1"/>
    </source>
</evidence>
<accession>A0A0F9UVG5</accession>
<sequence length="156" mass="17844">MVDEKGLNDITLCLGCTRKLHDKLVGVANYCCQNCTLDNPCKKPECATVVCKKHGTQMHFHPEEGYGCNQCEREMWDNEANHIIRGFKCPVCLRSVKVEEYDAGYVAFRCEYVFDTDGNFAKPPCPVFRVQLCDECNQASCVCQEYPEHPEQESRF</sequence>
<dbReference type="AlphaFoldDB" id="A0A0F9UVG5"/>
<name>A0A0F9UVG5_9ZZZZ</name>
<comment type="caution">
    <text evidence="1">The sequence shown here is derived from an EMBL/GenBank/DDBJ whole genome shotgun (WGS) entry which is preliminary data.</text>
</comment>
<organism evidence="1">
    <name type="scientific">marine sediment metagenome</name>
    <dbReference type="NCBI Taxonomy" id="412755"/>
    <lineage>
        <taxon>unclassified sequences</taxon>
        <taxon>metagenomes</taxon>
        <taxon>ecological metagenomes</taxon>
    </lineage>
</organism>
<reference evidence="1" key="1">
    <citation type="journal article" date="2015" name="Nature">
        <title>Complex archaea that bridge the gap between prokaryotes and eukaryotes.</title>
        <authorList>
            <person name="Spang A."/>
            <person name="Saw J.H."/>
            <person name="Jorgensen S.L."/>
            <person name="Zaremba-Niedzwiedzka K."/>
            <person name="Martijn J."/>
            <person name="Lind A.E."/>
            <person name="van Eijk R."/>
            <person name="Schleper C."/>
            <person name="Guy L."/>
            <person name="Ettema T.J."/>
        </authorList>
    </citation>
    <scope>NUCLEOTIDE SEQUENCE</scope>
</reference>
<proteinExistence type="predicted"/>
<protein>
    <submittedName>
        <fullName evidence="1">Uncharacterized protein</fullName>
    </submittedName>
</protein>
<gene>
    <name evidence="1" type="ORF">LCGC14_0176030</name>
</gene>
<dbReference type="EMBL" id="LAZR01000069">
    <property type="protein sequence ID" value="KKN95734.1"/>
    <property type="molecule type" value="Genomic_DNA"/>
</dbReference>